<reference evidence="2" key="1">
    <citation type="submission" date="2023-10" db="EMBL/GenBank/DDBJ databases">
        <title>Genome assembly of Pristionchus species.</title>
        <authorList>
            <person name="Yoshida K."/>
            <person name="Sommer R.J."/>
        </authorList>
    </citation>
    <scope>NUCLEOTIDE SEQUENCE</scope>
    <source>
        <strain evidence="2">RS0144</strain>
    </source>
</reference>
<sequence length="68" mass="7166">MKGPPPTRLSIEPMADNNSSISFGTPGTLKRGNPRLNGLSSVEVFGEISPLGLSYSWIGCVLLPLGHT</sequence>
<dbReference type="EMBL" id="BTSX01000002">
    <property type="protein sequence ID" value="GMS86593.1"/>
    <property type="molecule type" value="Genomic_DNA"/>
</dbReference>
<organism evidence="2 3">
    <name type="scientific">Pristionchus entomophagus</name>
    <dbReference type="NCBI Taxonomy" id="358040"/>
    <lineage>
        <taxon>Eukaryota</taxon>
        <taxon>Metazoa</taxon>
        <taxon>Ecdysozoa</taxon>
        <taxon>Nematoda</taxon>
        <taxon>Chromadorea</taxon>
        <taxon>Rhabditida</taxon>
        <taxon>Rhabditina</taxon>
        <taxon>Diplogasteromorpha</taxon>
        <taxon>Diplogasteroidea</taxon>
        <taxon>Neodiplogasteridae</taxon>
        <taxon>Pristionchus</taxon>
    </lineage>
</organism>
<evidence type="ECO:0000313" key="3">
    <source>
        <dbReference type="Proteomes" id="UP001432027"/>
    </source>
</evidence>
<dbReference type="AlphaFoldDB" id="A0AAV5T1A4"/>
<feature type="region of interest" description="Disordered" evidence="1">
    <location>
        <begin position="1"/>
        <end position="27"/>
    </location>
</feature>
<proteinExistence type="predicted"/>
<evidence type="ECO:0000313" key="2">
    <source>
        <dbReference type="EMBL" id="GMS86593.1"/>
    </source>
</evidence>
<dbReference type="Proteomes" id="UP001432027">
    <property type="component" value="Unassembled WGS sequence"/>
</dbReference>
<accession>A0AAV5T1A4</accession>
<comment type="caution">
    <text evidence="2">The sequence shown here is derived from an EMBL/GenBank/DDBJ whole genome shotgun (WGS) entry which is preliminary data.</text>
</comment>
<name>A0AAV5T1A4_9BILA</name>
<evidence type="ECO:0000256" key="1">
    <source>
        <dbReference type="SAM" id="MobiDB-lite"/>
    </source>
</evidence>
<feature type="compositionally biased region" description="Polar residues" evidence="1">
    <location>
        <begin position="16"/>
        <end position="25"/>
    </location>
</feature>
<protein>
    <submittedName>
        <fullName evidence="2">Uncharacterized protein</fullName>
    </submittedName>
</protein>
<gene>
    <name evidence="2" type="ORF">PENTCL1PPCAC_8768</name>
</gene>
<keyword evidence="3" id="KW-1185">Reference proteome</keyword>